<dbReference type="EMBL" id="CADCVP010000304">
    <property type="protein sequence ID" value="CAA9515865.1"/>
    <property type="molecule type" value="Genomic_DNA"/>
</dbReference>
<dbReference type="SMART" id="SM00855">
    <property type="entry name" value="PGAM"/>
    <property type="match status" value="1"/>
</dbReference>
<feature type="binding site" evidence="2">
    <location>
        <position position="58"/>
    </location>
    <ligand>
        <name>substrate</name>
    </ligand>
</feature>
<dbReference type="SUPFAM" id="SSF53254">
    <property type="entry name" value="Phosphoglycerate mutase-like"/>
    <property type="match status" value="1"/>
</dbReference>
<dbReference type="AlphaFoldDB" id="A0A6J4T778"/>
<dbReference type="PANTHER" id="PTHR48100">
    <property type="entry name" value="BROAD-SPECIFICITY PHOSPHATASE YOR283W-RELATED"/>
    <property type="match status" value="1"/>
</dbReference>
<dbReference type="GO" id="GO:0005737">
    <property type="term" value="C:cytoplasm"/>
    <property type="evidence" value="ECO:0007669"/>
    <property type="project" value="TreeGrafter"/>
</dbReference>
<accession>A0A6J4T778</accession>
<dbReference type="PANTHER" id="PTHR48100:SF1">
    <property type="entry name" value="HISTIDINE PHOSPHATASE FAMILY PROTEIN-RELATED"/>
    <property type="match status" value="1"/>
</dbReference>
<reference evidence="4" key="1">
    <citation type="submission" date="2020-02" db="EMBL/GenBank/DDBJ databases">
        <authorList>
            <person name="Meier V. D."/>
        </authorList>
    </citation>
    <scope>NUCLEOTIDE SEQUENCE</scope>
    <source>
        <strain evidence="4">AVDCRST_MAG69</strain>
    </source>
</reference>
<feature type="active site" description="Proton donor/acceptor" evidence="1">
    <location>
        <position position="82"/>
    </location>
</feature>
<protein>
    <submittedName>
        <fullName evidence="4">Putative phosphoglycerate mutase</fullName>
    </submittedName>
</protein>
<dbReference type="InterPro" id="IPR013078">
    <property type="entry name" value="His_Pase_superF_clade-1"/>
</dbReference>
<gene>
    <name evidence="4" type="ORF">AVDCRST_MAG69-2760</name>
</gene>
<name>A0A6J4T778_9ACTN</name>
<organism evidence="4">
    <name type="scientific">uncultured Solirubrobacteraceae bacterium</name>
    <dbReference type="NCBI Taxonomy" id="1162706"/>
    <lineage>
        <taxon>Bacteria</taxon>
        <taxon>Bacillati</taxon>
        <taxon>Actinomycetota</taxon>
        <taxon>Thermoleophilia</taxon>
        <taxon>Solirubrobacterales</taxon>
        <taxon>Solirubrobacteraceae</taxon>
        <taxon>environmental samples</taxon>
    </lineage>
</organism>
<evidence type="ECO:0000256" key="3">
    <source>
        <dbReference type="SAM" id="MobiDB-lite"/>
    </source>
</evidence>
<feature type="active site" description="Tele-phosphohistidine intermediate" evidence="1">
    <location>
        <position position="9"/>
    </location>
</feature>
<dbReference type="Pfam" id="PF00300">
    <property type="entry name" value="His_Phos_1"/>
    <property type="match status" value="1"/>
</dbReference>
<dbReference type="CDD" id="cd07067">
    <property type="entry name" value="HP_PGM_like"/>
    <property type="match status" value="1"/>
</dbReference>
<dbReference type="Gene3D" id="3.40.50.1240">
    <property type="entry name" value="Phosphoglycerate mutase-like"/>
    <property type="match status" value="1"/>
</dbReference>
<dbReference type="InterPro" id="IPR050275">
    <property type="entry name" value="PGM_Phosphatase"/>
</dbReference>
<dbReference type="GO" id="GO:0016791">
    <property type="term" value="F:phosphatase activity"/>
    <property type="evidence" value="ECO:0007669"/>
    <property type="project" value="TreeGrafter"/>
</dbReference>
<proteinExistence type="predicted"/>
<dbReference type="InterPro" id="IPR029033">
    <property type="entry name" value="His_PPase_superfam"/>
</dbReference>
<sequence length="218" mass="23721">MTEVVLVRHGETEWHAENRYAGRTDVALTPLGLRQAETLAAWAGSARLDAIWCSPLSRARDTAAMVARATGHELRIDDRLMELDFGQGEGLTSDDMRSRFPDRLTAFHADPVADHLPDGEDPRDAVLRAVACMDDIVAAAPDGRVLVVAHTTLIRLLLCHLIGIPISDYRRVFPSVGNGAITEIRLRNGVTSLMQFNSPPPATSDESPASVEPRLAVP</sequence>
<evidence type="ECO:0000256" key="1">
    <source>
        <dbReference type="PIRSR" id="PIRSR613078-1"/>
    </source>
</evidence>
<evidence type="ECO:0000256" key="2">
    <source>
        <dbReference type="PIRSR" id="PIRSR613078-2"/>
    </source>
</evidence>
<evidence type="ECO:0000313" key="4">
    <source>
        <dbReference type="EMBL" id="CAA9515865.1"/>
    </source>
</evidence>
<feature type="region of interest" description="Disordered" evidence="3">
    <location>
        <begin position="195"/>
        <end position="218"/>
    </location>
</feature>